<dbReference type="GO" id="GO:0019748">
    <property type="term" value="P:secondary metabolic process"/>
    <property type="evidence" value="ECO:0007669"/>
    <property type="project" value="InterPro"/>
</dbReference>
<name>A0A3B0VFN5_9ZZZZ</name>
<organism evidence="1">
    <name type="scientific">hydrothermal vent metagenome</name>
    <dbReference type="NCBI Taxonomy" id="652676"/>
    <lineage>
        <taxon>unclassified sequences</taxon>
        <taxon>metagenomes</taxon>
        <taxon>ecological metagenomes</taxon>
    </lineage>
</organism>
<sequence>MITLPTHFRKTVTNTFSGGAEWLDRLPQLLAMCERRWSLTVQPTTFTLSYNYVTPATLADGTEVVLKAGVPNQELCTEIEGLRIYNGRSCVRLLDADSENGVLLLERIHPGEMLTTISDDDAATRLAAQVMQKLWRPLPAEHNFPSVADWGKGFARLRAEFGGGTGLFDTRLVKMAESHFTDLLASMDEPVLLHGDLHHFNILSAGNSWLTIDPKGIVGEPAYEIGALLRNPTPHIFNEPELGRITARRLDILAETLALDWERLRQWSLAQAVLSAWWGYEDGGDAADWQPTMYLASVLAELV</sequence>
<evidence type="ECO:0008006" key="2">
    <source>
        <dbReference type="Google" id="ProtNLM"/>
    </source>
</evidence>
<dbReference type="SUPFAM" id="SSF56112">
    <property type="entry name" value="Protein kinase-like (PK-like)"/>
    <property type="match status" value="1"/>
</dbReference>
<dbReference type="InterPro" id="IPR011009">
    <property type="entry name" value="Kinase-like_dom_sf"/>
</dbReference>
<protein>
    <recommendedName>
        <fullName evidence="2">Streptomycin 6-kinase</fullName>
    </recommendedName>
</protein>
<dbReference type="InterPro" id="IPR006748">
    <property type="entry name" value="NH2Glyco/OHUrea_AB-resist_kin"/>
</dbReference>
<dbReference type="AlphaFoldDB" id="A0A3B0VFN5"/>
<dbReference type="GO" id="GO:0016773">
    <property type="term" value="F:phosphotransferase activity, alcohol group as acceptor"/>
    <property type="evidence" value="ECO:0007669"/>
    <property type="project" value="InterPro"/>
</dbReference>
<dbReference type="EMBL" id="UOEU01000677">
    <property type="protein sequence ID" value="VAW37742.1"/>
    <property type="molecule type" value="Genomic_DNA"/>
</dbReference>
<accession>A0A3B0VFN5</accession>
<evidence type="ECO:0000313" key="1">
    <source>
        <dbReference type="EMBL" id="VAW37742.1"/>
    </source>
</evidence>
<dbReference type="Gene3D" id="3.90.1200.10">
    <property type="match status" value="1"/>
</dbReference>
<proteinExistence type="predicted"/>
<gene>
    <name evidence="1" type="ORF">MNBD_CHLOROFLEXI01-3140</name>
</gene>
<dbReference type="Pfam" id="PF04655">
    <property type="entry name" value="APH_6_hur"/>
    <property type="match status" value="1"/>
</dbReference>
<reference evidence="1" key="1">
    <citation type="submission" date="2018-06" db="EMBL/GenBank/DDBJ databases">
        <authorList>
            <person name="Zhirakovskaya E."/>
        </authorList>
    </citation>
    <scope>NUCLEOTIDE SEQUENCE</scope>
</reference>